<dbReference type="EMBL" id="LCQD01000003">
    <property type="protein sequence ID" value="KKW13265.1"/>
    <property type="molecule type" value="Genomic_DNA"/>
</dbReference>
<organism evidence="1 2">
    <name type="scientific">Candidatus Gottesmanbacteria bacterium GW2011_GWB1_49_7</name>
    <dbReference type="NCBI Taxonomy" id="1618448"/>
    <lineage>
        <taxon>Bacteria</taxon>
        <taxon>Candidatus Gottesmaniibacteriota</taxon>
    </lineage>
</organism>
<dbReference type="AlphaFoldDB" id="A0A0G1W3X0"/>
<dbReference type="Proteomes" id="UP000034588">
    <property type="component" value="Unassembled WGS sequence"/>
</dbReference>
<accession>A0A0G1W3X0</accession>
<evidence type="ECO:0000313" key="2">
    <source>
        <dbReference type="Proteomes" id="UP000034588"/>
    </source>
</evidence>
<sequence>MATTSDDIICVNLKGGWTGLKPRLKALAKKQKDPNMRSMSAICRNLIAKGLNYRPGKDLT</sequence>
<comment type="caution">
    <text evidence="1">The sequence shown here is derived from an EMBL/GenBank/DDBJ whole genome shotgun (WGS) entry which is preliminary data.</text>
</comment>
<name>A0A0G1W3X0_9BACT</name>
<reference evidence="1 2" key="1">
    <citation type="journal article" date="2015" name="Nature">
        <title>rRNA introns, odd ribosomes, and small enigmatic genomes across a large radiation of phyla.</title>
        <authorList>
            <person name="Brown C.T."/>
            <person name="Hug L.A."/>
            <person name="Thomas B.C."/>
            <person name="Sharon I."/>
            <person name="Castelle C.J."/>
            <person name="Singh A."/>
            <person name="Wilkins M.J."/>
            <person name="Williams K.H."/>
            <person name="Banfield J.F."/>
        </authorList>
    </citation>
    <scope>NUCLEOTIDE SEQUENCE [LARGE SCALE GENOMIC DNA]</scope>
</reference>
<proteinExistence type="predicted"/>
<gene>
    <name evidence="1" type="ORF">UY48_C0003G0087</name>
</gene>
<protein>
    <submittedName>
        <fullName evidence="1">Uncharacterized protein</fullName>
    </submittedName>
</protein>
<evidence type="ECO:0000313" key="1">
    <source>
        <dbReference type="EMBL" id="KKW13265.1"/>
    </source>
</evidence>